<keyword evidence="2" id="KW-1185">Reference proteome</keyword>
<dbReference type="GeneID" id="104590202"/>
<sequence>MAYIPPHRRQINGAEKISPTPYPCFPGQFRRSSTTPTSTSCFCSNSERRNNSQHPLRGKNIPYGNDPICKWLMVGPTDLTLLEMKPISHEFVEGIYGEKPLVLTCAHPTTVASLQVVVNNTGSTGTSPWVYLAEKLQPDLVKSFQNVCKEIDEFQESEEIKPTFRVRFGKIVFRGGRSNMLDSIKNSLADESPSNEDLQRWFHADIPSSYMEFILSYIVPKTGLAFETENEYYHVKLLDKSDSKTVISCKCWATEADGELELQEIELCQLRHLVVDISCLEKNLDMRMMVSSRKRALMSLTEDQKNSLGNLIRSAVIDPNVKGVLRWPVEDSFEDKYKVIAVYHSKCKSFKNSLLRLKIHDGDQFDFTSSTGMDARNITLEMAGVVDEILQGQKIGMCAATEMFQDTLKLIWDNFLSCYDLSFT</sequence>
<reference evidence="3" key="1">
    <citation type="submission" date="2025-08" db="UniProtKB">
        <authorList>
            <consortium name="RefSeq"/>
        </authorList>
    </citation>
    <scope>IDENTIFICATION</scope>
</reference>
<name>A0A1U8PZQ5_NELNU</name>
<evidence type="ECO:0000313" key="2">
    <source>
        <dbReference type="Proteomes" id="UP000189703"/>
    </source>
</evidence>
<dbReference type="OrthoDB" id="2014147at2759"/>
<dbReference type="InParanoid" id="A0A1U8PZQ5"/>
<accession>A0A1U8PZQ5</accession>
<proteinExistence type="predicted"/>
<evidence type="ECO:0000259" key="1">
    <source>
        <dbReference type="Pfam" id="PF25475"/>
    </source>
</evidence>
<dbReference type="InterPro" id="IPR057225">
    <property type="entry name" value="DUF7903"/>
</dbReference>
<organism evidence="2 3">
    <name type="scientific">Nelumbo nucifera</name>
    <name type="common">Sacred lotus</name>
    <dbReference type="NCBI Taxonomy" id="4432"/>
    <lineage>
        <taxon>Eukaryota</taxon>
        <taxon>Viridiplantae</taxon>
        <taxon>Streptophyta</taxon>
        <taxon>Embryophyta</taxon>
        <taxon>Tracheophyta</taxon>
        <taxon>Spermatophyta</taxon>
        <taxon>Magnoliopsida</taxon>
        <taxon>Proteales</taxon>
        <taxon>Nelumbonaceae</taxon>
        <taxon>Nelumbo</taxon>
    </lineage>
</organism>
<feature type="domain" description="DUF7903" evidence="1">
    <location>
        <begin position="58"/>
        <end position="415"/>
    </location>
</feature>
<dbReference type="Pfam" id="PF25475">
    <property type="entry name" value="DUF7903"/>
    <property type="match status" value="1"/>
</dbReference>
<evidence type="ECO:0000313" key="3">
    <source>
        <dbReference type="RefSeq" id="XP_019052017.1"/>
    </source>
</evidence>
<dbReference type="FunCoup" id="A0A1U8PZQ5">
    <property type="interactions" value="555"/>
</dbReference>
<protein>
    <submittedName>
        <fullName evidence="3">Uncharacterized protein LOC104590202 isoform X1</fullName>
    </submittedName>
</protein>
<dbReference type="PANTHER" id="PTHR35481:SF1">
    <property type="entry name" value="DNA-DIRECTED RNA POLYMERASE SUBUNIT ALPHA"/>
    <property type="match status" value="1"/>
</dbReference>
<dbReference type="OMA" id="CIVDSTE"/>
<dbReference type="AlphaFoldDB" id="A0A1U8PZQ5"/>
<dbReference type="RefSeq" id="XP_019052017.1">
    <property type="nucleotide sequence ID" value="XM_019196472.1"/>
</dbReference>
<dbReference type="Proteomes" id="UP000189703">
    <property type="component" value="Unplaced"/>
</dbReference>
<dbReference type="PANTHER" id="PTHR35481">
    <property type="entry name" value="DNA-DIRECTED RNA POLYMERASE SUBUNIT ALPHA"/>
    <property type="match status" value="1"/>
</dbReference>
<gene>
    <name evidence="3" type="primary">LOC104590202</name>
</gene>